<reference evidence="1 2" key="1">
    <citation type="submission" date="2018-01" db="EMBL/GenBank/DDBJ databases">
        <authorList>
            <person name="Gaut B.S."/>
            <person name="Morton B.R."/>
            <person name="Clegg M.T."/>
            <person name="Duvall M.R."/>
        </authorList>
    </citation>
    <scope>NUCLEOTIDE SEQUENCE [LARGE SCALE GENOMIC DNA]</scope>
    <source>
        <strain evidence="1">GP69</strain>
    </source>
</reference>
<organism evidence="1 2">
    <name type="scientific">Acetatifactor muris</name>
    <dbReference type="NCBI Taxonomy" id="879566"/>
    <lineage>
        <taxon>Bacteria</taxon>
        <taxon>Bacillati</taxon>
        <taxon>Bacillota</taxon>
        <taxon>Clostridia</taxon>
        <taxon>Lachnospirales</taxon>
        <taxon>Lachnospiraceae</taxon>
        <taxon>Acetatifactor</taxon>
    </lineage>
</organism>
<dbReference type="AlphaFoldDB" id="A0A2K4ZK16"/>
<gene>
    <name evidence="1" type="ORF">AMURIS_03473</name>
</gene>
<dbReference type="Proteomes" id="UP000236311">
    <property type="component" value="Unassembled WGS sequence"/>
</dbReference>
<evidence type="ECO:0000313" key="1">
    <source>
        <dbReference type="EMBL" id="SOY30742.1"/>
    </source>
</evidence>
<evidence type="ECO:0000313" key="2">
    <source>
        <dbReference type="Proteomes" id="UP000236311"/>
    </source>
</evidence>
<keyword evidence="2" id="KW-1185">Reference proteome</keyword>
<dbReference type="OrthoDB" id="9793324at2"/>
<accession>A0A2K4ZK16</accession>
<dbReference type="EMBL" id="OFSM01000019">
    <property type="protein sequence ID" value="SOY30742.1"/>
    <property type="molecule type" value="Genomic_DNA"/>
</dbReference>
<proteinExistence type="predicted"/>
<sequence length="95" mass="10853">MKRRWIGLRIVVSLCAALGWWGLIYPELTLTPETVKVSVENAEGELQEVSGEWDFDSSLYQEILNADRSKITFRSRLLTDFGLLLEAIHDRSGNK</sequence>
<protein>
    <submittedName>
        <fullName evidence="1">Uncharacterized protein</fullName>
    </submittedName>
</protein>
<dbReference type="RefSeq" id="WP_103240767.1">
    <property type="nucleotide sequence ID" value="NZ_JANJZD010000019.1"/>
</dbReference>
<name>A0A2K4ZK16_9FIRM</name>